<name>A0A6P7GW21_DIAVI</name>
<dbReference type="Proteomes" id="UP001652700">
    <property type="component" value="Unplaced"/>
</dbReference>
<gene>
    <name evidence="5" type="primary">LOC114343593</name>
</gene>
<keyword evidence="2" id="KW-0812">Transmembrane</keyword>
<dbReference type="InParanoid" id="A0A6P7GW21"/>
<proteinExistence type="predicted"/>
<dbReference type="OrthoDB" id="6762505at2759"/>
<dbReference type="RefSeq" id="XP_028150232.1">
    <property type="nucleotide sequence ID" value="XM_028294431.1"/>
</dbReference>
<dbReference type="AlphaFoldDB" id="A0A6P7GW21"/>
<feature type="transmembrane region" description="Helical" evidence="2">
    <location>
        <begin position="151"/>
        <end position="173"/>
    </location>
</feature>
<evidence type="ECO:0000313" key="3">
    <source>
        <dbReference type="EnsemblMetazoa" id="XP_050518611.1"/>
    </source>
</evidence>
<evidence type="ECO:0000313" key="4">
    <source>
        <dbReference type="Proteomes" id="UP001652700"/>
    </source>
</evidence>
<sequence length="189" mass="21393">MEANNPSLQLSVDNLEKPHRFSLQHNRSELVPSSFRQTQSQRYDSEGRRKIKKAIVIPPSSTIAEVSEEAEPDEKNFDQFKVENEKRNSKVSKKSEKSIYAFDNAAYDGNLDKRSISSRAGSSRQPSVQSLEVVREQYCCFARRTNCEKKLLVTVTILSIVIIVLVIVLALIASHHDIDIKSTIRDLSS</sequence>
<protein>
    <submittedName>
        <fullName evidence="5">Uncharacterized protein LOC114343593</fullName>
    </submittedName>
</protein>
<organism evidence="5">
    <name type="scientific">Diabrotica virgifera virgifera</name>
    <name type="common">western corn rootworm</name>
    <dbReference type="NCBI Taxonomy" id="50390"/>
    <lineage>
        <taxon>Eukaryota</taxon>
        <taxon>Metazoa</taxon>
        <taxon>Ecdysozoa</taxon>
        <taxon>Arthropoda</taxon>
        <taxon>Hexapoda</taxon>
        <taxon>Insecta</taxon>
        <taxon>Pterygota</taxon>
        <taxon>Neoptera</taxon>
        <taxon>Endopterygota</taxon>
        <taxon>Coleoptera</taxon>
        <taxon>Polyphaga</taxon>
        <taxon>Cucujiformia</taxon>
        <taxon>Chrysomeloidea</taxon>
        <taxon>Chrysomelidae</taxon>
        <taxon>Galerucinae</taxon>
        <taxon>Diabroticina</taxon>
        <taxon>Diabroticites</taxon>
        <taxon>Diabrotica</taxon>
    </lineage>
</organism>
<evidence type="ECO:0000256" key="2">
    <source>
        <dbReference type="SAM" id="Phobius"/>
    </source>
</evidence>
<dbReference type="EnsemblMetazoa" id="XM_050662654.1">
    <property type="protein sequence ID" value="XP_050518611.1"/>
    <property type="gene ID" value="LOC126892851"/>
</dbReference>
<feature type="region of interest" description="Disordered" evidence="1">
    <location>
        <begin position="25"/>
        <end position="50"/>
    </location>
</feature>
<reference evidence="5" key="1">
    <citation type="submission" date="2025-04" db="UniProtKB">
        <authorList>
            <consortium name="RefSeq"/>
        </authorList>
    </citation>
    <scope>IDENTIFICATION</scope>
    <source>
        <tissue evidence="5">Whole insect</tissue>
    </source>
</reference>
<keyword evidence="2" id="KW-1133">Transmembrane helix</keyword>
<keyword evidence="2" id="KW-0472">Membrane</keyword>
<accession>A0A6P7GW21</accession>
<keyword evidence="4" id="KW-1185">Reference proteome</keyword>
<evidence type="ECO:0000313" key="5">
    <source>
        <dbReference type="RefSeq" id="XP_028150232.1"/>
    </source>
</evidence>
<reference evidence="3" key="2">
    <citation type="submission" date="2025-05" db="UniProtKB">
        <authorList>
            <consortium name="EnsemblMetazoa"/>
        </authorList>
    </citation>
    <scope>IDENTIFICATION</scope>
</reference>
<evidence type="ECO:0000256" key="1">
    <source>
        <dbReference type="SAM" id="MobiDB-lite"/>
    </source>
</evidence>